<accession>A0A4R6QHF3</accession>
<dbReference type="Proteomes" id="UP000295361">
    <property type="component" value="Unassembled WGS sequence"/>
</dbReference>
<keyword evidence="4" id="KW-1185">Reference proteome</keyword>
<reference evidence="3 4" key="1">
    <citation type="submission" date="2019-03" db="EMBL/GenBank/DDBJ databases">
        <title>Genomic Encyclopedia of Type Strains, Phase IV (KMG-IV): sequencing the most valuable type-strain genomes for metagenomic binning, comparative biology and taxonomic classification.</title>
        <authorList>
            <person name="Goeker M."/>
        </authorList>
    </citation>
    <scope>NUCLEOTIDE SEQUENCE [LARGE SCALE GENOMIC DNA]</scope>
    <source>
        <strain evidence="3 4">DSM 16998</strain>
    </source>
</reference>
<feature type="signal peptide" evidence="1">
    <location>
        <begin position="1"/>
        <end position="19"/>
    </location>
</feature>
<dbReference type="EMBL" id="SNXS01000007">
    <property type="protein sequence ID" value="TDP62503.1"/>
    <property type="molecule type" value="Genomic_DNA"/>
</dbReference>
<organism evidence="3 4">
    <name type="scientific">Roseateles toxinivorans</name>
    <dbReference type="NCBI Taxonomy" id="270368"/>
    <lineage>
        <taxon>Bacteria</taxon>
        <taxon>Pseudomonadati</taxon>
        <taxon>Pseudomonadota</taxon>
        <taxon>Betaproteobacteria</taxon>
        <taxon>Burkholderiales</taxon>
        <taxon>Sphaerotilaceae</taxon>
        <taxon>Roseateles</taxon>
    </lineage>
</organism>
<dbReference type="PANTHER" id="PTHR34406:SF2">
    <property type="entry name" value="PERIPLASMIC PROTEIN"/>
    <property type="match status" value="1"/>
</dbReference>
<evidence type="ECO:0000259" key="2">
    <source>
        <dbReference type="SMART" id="SM00867"/>
    </source>
</evidence>
<dbReference type="Pfam" id="PF04264">
    <property type="entry name" value="YceI"/>
    <property type="match status" value="1"/>
</dbReference>
<proteinExistence type="predicted"/>
<keyword evidence="1" id="KW-0732">Signal</keyword>
<dbReference type="AlphaFoldDB" id="A0A4R6QHF3"/>
<protein>
    <submittedName>
        <fullName evidence="3">Polyisoprenoid-binding protein YceI</fullName>
    </submittedName>
</protein>
<dbReference type="Gene3D" id="2.40.128.110">
    <property type="entry name" value="Lipid/polyisoprenoid-binding, YceI-like"/>
    <property type="match status" value="1"/>
</dbReference>
<evidence type="ECO:0000313" key="4">
    <source>
        <dbReference type="Proteomes" id="UP000295361"/>
    </source>
</evidence>
<feature type="chain" id="PRO_5020663698" evidence="1">
    <location>
        <begin position="20"/>
        <end position="195"/>
    </location>
</feature>
<name>A0A4R6QHF3_9BURK</name>
<evidence type="ECO:0000256" key="1">
    <source>
        <dbReference type="SAM" id="SignalP"/>
    </source>
</evidence>
<dbReference type="SMART" id="SM00867">
    <property type="entry name" value="YceI"/>
    <property type="match status" value="1"/>
</dbReference>
<dbReference type="OrthoDB" id="9811006at2"/>
<dbReference type="PANTHER" id="PTHR34406">
    <property type="entry name" value="PROTEIN YCEI"/>
    <property type="match status" value="1"/>
</dbReference>
<dbReference type="InterPro" id="IPR036761">
    <property type="entry name" value="TTHA0802/YceI-like_sf"/>
</dbReference>
<feature type="domain" description="Lipid/polyisoprenoid-binding YceI-like" evidence="2">
    <location>
        <begin position="24"/>
        <end position="187"/>
    </location>
</feature>
<dbReference type="FunCoup" id="A0A4R6QHF3">
    <property type="interactions" value="144"/>
</dbReference>
<gene>
    <name evidence="3" type="ORF">DES47_10781</name>
</gene>
<sequence>MTRGPARLLFCLVWPCALAAQPVTYRLDPLHSTVQFEVSHFKTSTLRGRFAMLNGLVTLDAAAQRGEVGLSVDTATVDTGLKVLDARLRQPDLLDSSGHPQAWFVASRFAYSDGRVDEVRGEFTLRGISQPLALKALRFACRQDERLKTEVCGGDFEATLLRSEFGATFGLPFVGDKVRLLIQVEALRDPDLPQK</sequence>
<dbReference type="RefSeq" id="WP_133702970.1">
    <property type="nucleotide sequence ID" value="NZ_SNXS01000007.1"/>
</dbReference>
<dbReference type="InterPro" id="IPR007372">
    <property type="entry name" value="Lipid/polyisoprenoid-bd_YceI"/>
</dbReference>
<evidence type="ECO:0000313" key="3">
    <source>
        <dbReference type="EMBL" id="TDP62503.1"/>
    </source>
</evidence>
<comment type="caution">
    <text evidence="3">The sequence shown here is derived from an EMBL/GenBank/DDBJ whole genome shotgun (WGS) entry which is preliminary data.</text>
</comment>
<dbReference type="InParanoid" id="A0A4R6QHF3"/>
<dbReference type="SUPFAM" id="SSF101874">
    <property type="entry name" value="YceI-like"/>
    <property type="match status" value="1"/>
</dbReference>